<keyword evidence="6" id="KW-1015">Disulfide bond</keyword>
<keyword evidence="5" id="KW-0378">Hydrolase</keyword>
<dbReference type="GO" id="GO:0046872">
    <property type="term" value="F:metal ion binding"/>
    <property type="evidence" value="ECO:0007669"/>
    <property type="project" value="UniProtKB-KW"/>
</dbReference>
<dbReference type="STRING" id="1658172.A0A1B7P736"/>
<keyword evidence="10" id="KW-1185">Reference proteome</keyword>
<dbReference type="CDD" id="cd11010">
    <property type="entry name" value="S1-P1_nuclease"/>
    <property type="match status" value="1"/>
</dbReference>
<feature type="chain" id="PRO_5008598470" description="Nuclease PA3" evidence="8">
    <location>
        <begin position="24"/>
        <end position="336"/>
    </location>
</feature>
<evidence type="ECO:0000256" key="5">
    <source>
        <dbReference type="ARBA" id="ARBA00022801"/>
    </source>
</evidence>
<evidence type="ECO:0000256" key="6">
    <source>
        <dbReference type="ARBA" id="ARBA00023157"/>
    </source>
</evidence>
<dbReference type="PANTHER" id="PTHR33146:SF26">
    <property type="entry name" value="ENDONUCLEASE 4"/>
    <property type="match status" value="1"/>
</dbReference>
<evidence type="ECO:0000313" key="9">
    <source>
        <dbReference type="EMBL" id="OAX84855.1"/>
    </source>
</evidence>
<dbReference type="SUPFAM" id="SSF48537">
    <property type="entry name" value="Phospholipase C/P1 nuclease"/>
    <property type="match status" value="1"/>
</dbReference>
<proteinExistence type="inferred from homology"/>
<keyword evidence="8" id="KW-0732">Signal</keyword>
<organism evidence="9 10">
    <name type="scientific">Emergomyces africanus</name>
    <dbReference type="NCBI Taxonomy" id="1955775"/>
    <lineage>
        <taxon>Eukaryota</taxon>
        <taxon>Fungi</taxon>
        <taxon>Dikarya</taxon>
        <taxon>Ascomycota</taxon>
        <taxon>Pezizomycotina</taxon>
        <taxon>Eurotiomycetes</taxon>
        <taxon>Eurotiomycetidae</taxon>
        <taxon>Onygenales</taxon>
        <taxon>Ajellomycetaceae</taxon>
        <taxon>Emergomyces</taxon>
    </lineage>
</organism>
<dbReference type="InterPro" id="IPR008947">
    <property type="entry name" value="PLipase_C/P1_nuclease_dom_sf"/>
</dbReference>
<keyword evidence="3" id="KW-0479">Metal-binding</keyword>
<protein>
    <recommendedName>
        <fullName evidence="11">Nuclease PA3</fullName>
    </recommendedName>
</protein>
<feature type="signal peptide" evidence="8">
    <location>
        <begin position="1"/>
        <end position="23"/>
    </location>
</feature>
<evidence type="ECO:0008006" key="11">
    <source>
        <dbReference type="Google" id="ProtNLM"/>
    </source>
</evidence>
<keyword evidence="4" id="KW-0255">Endonuclease</keyword>
<dbReference type="InterPro" id="IPR003154">
    <property type="entry name" value="S1/P1nuclease"/>
</dbReference>
<comment type="caution">
    <text evidence="9">The sequence shown here is derived from an EMBL/GenBank/DDBJ whole genome shotgun (WGS) entry which is preliminary data.</text>
</comment>
<dbReference type="Proteomes" id="UP000091918">
    <property type="component" value="Unassembled WGS sequence"/>
</dbReference>
<comment type="similarity">
    <text evidence="1">Belongs to the nuclease type I family.</text>
</comment>
<evidence type="ECO:0000256" key="8">
    <source>
        <dbReference type="SAM" id="SignalP"/>
    </source>
</evidence>
<dbReference type="AlphaFoldDB" id="A0A1B7P736"/>
<dbReference type="Gene3D" id="1.10.575.10">
    <property type="entry name" value="P1 Nuclease"/>
    <property type="match status" value="1"/>
</dbReference>
<reference evidence="9 10" key="1">
    <citation type="submission" date="2015-07" db="EMBL/GenBank/DDBJ databases">
        <title>Emmonsia species relationships and genome sequence.</title>
        <authorList>
            <person name="Cuomo C.A."/>
            <person name="Schwartz I.S."/>
            <person name="Kenyon C."/>
            <person name="de Hoog G.S."/>
            <person name="Govender N.P."/>
            <person name="Botha A."/>
            <person name="Moreno L."/>
            <person name="de Vries M."/>
            <person name="Munoz J.F."/>
            <person name="Stielow J.B."/>
        </authorList>
    </citation>
    <scope>NUCLEOTIDE SEQUENCE [LARGE SCALE GENOMIC DNA]</scope>
    <source>
        <strain evidence="9 10">CBS 136260</strain>
    </source>
</reference>
<dbReference type="OrthoDB" id="441446at2759"/>
<dbReference type="GO" id="GO:0016788">
    <property type="term" value="F:hydrolase activity, acting on ester bonds"/>
    <property type="evidence" value="ECO:0007669"/>
    <property type="project" value="InterPro"/>
</dbReference>
<dbReference type="EMBL" id="LGUA01000045">
    <property type="protein sequence ID" value="OAX84855.1"/>
    <property type="molecule type" value="Genomic_DNA"/>
</dbReference>
<dbReference type="GO" id="GO:0003676">
    <property type="term" value="F:nucleic acid binding"/>
    <property type="evidence" value="ECO:0007669"/>
    <property type="project" value="InterPro"/>
</dbReference>
<dbReference type="GO" id="GO:0004519">
    <property type="term" value="F:endonuclease activity"/>
    <property type="evidence" value="ECO:0007669"/>
    <property type="project" value="UniProtKB-KW"/>
</dbReference>
<dbReference type="PANTHER" id="PTHR33146">
    <property type="entry name" value="ENDONUCLEASE 4"/>
    <property type="match status" value="1"/>
</dbReference>
<evidence type="ECO:0000256" key="4">
    <source>
        <dbReference type="ARBA" id="ARBA00022759"/>
    </source>
</evidence>
<evidence type="ECO:0000256" key="7">
    <source>
        <dbReference type="ARBA" id="ARBA00023180"/>
    </source>
</evidence>
<sequence>MFKLFTPKLAILLIALLATGAQAWSTKVHNQIAFMAESFLTPQTTGIIKHILEPQYDGSIGRAAAWADEYGHTDEGKYTSTWHYINPADNPPAYCNVYYNRDCTEPGCVVQAIANATVKFESCVDAVKAGKLKHGSDVACSMSLKFLAHFIGDITQPLHTTGIALGGNSYPVIFGGKETNLHSREGKKSNHSISIQVWDTAIIMADAKVDGGFSNKTIDPYFSKLLSRIKRDNFYIPTQEWLECTNPSTPIACALAWARDSNALTCDYVFSQVFNGTDLVENGYAGGAYPIVQLQVSKAALRLATWLNRIVGGRYRDREVNLETNPSWLLGPMKGK</sequence>
<accession>A0A1B7P736</accession>
<evidence type="ECO:0000256" key="2">
    <source>
        <dbReference type="ARBA" id="ARBA00022722"/>
    </source>
</evidence>
<gene>
    <name evidence="9" type="ORF">ACJ72_00783</name>
</gene>
<evidence type="ECO:0000256" key="3">
    <source>
        <dbReference type="ARBA" id="ARBA00022723"/>
    </source>
</evidence>
<name>A0A1B7P736_9EURO</name>
<keyword evidence="7" id="KW-0325">Glycoprotein</keyword>
<keyword evidence="2" id="KW-0540">Nuclease</keyword>
<dbReference type="Pfam" id="PF02265">
    <property type="entry name" value="S1-P1_nuclease"/>
    <property type="match status" value="1"/>
</dbReference>
<evidence type="ECO:0000256" key="1">
    <source>
        <dbReference type="ARBA" id="ARBA00009547"/>
    </source>
</evidence>
<evidence type="ECO:0000313" key="10">
    <source>
        <dbReference type="Proteomes" id="UP000091918"/>
    </source>
</evidence>
<dbReference type="GO" id="GO:0006308">
    <property type="term" value="P:DNA catabolic process"/>
    <property type="evidence" value="ECO:0007669"/>
    <property type="project" value="InterPro"/>
</dbReference>